<evidence type="ECO:0000256" key="3">
    <source>
        <dbReference type="ARBA" id="ARBA00022450"/>
    </source>
</evidence>
<accession>A0A1Z4LKD4</accession>
<dbReference type="AlphaFoldDB" id="A0A1Z4LKD4"/>
<dbReference type="CDD" id="cd05930">
    <property type="entry name" value="A_NRPS"/>
    <property type="match status" value="1"/>
</dbReference>
<dbReference type="PANTHER" id="PTHR45527">
    <property type="entry name" value="NONRIBOSOMAL PEPTIDE SYNTHETASE"/>
    <property type="match status" value="1"/>
</dbReference>
<dbReference type="EMBL" id="AP018227">
    <property type="protein sequence ID" value="BAY81639.1"/>
    <property type="molecule type" value="Genomic_DNA"/>
</dbReference>
<comment type="similarity">
    <text evidence="2">Belongs to the ATP-dependent AMP-binding enzyme family.</text>
</comment>
<dbReference type="Gene3D" id="3.30.559.10">
    <property type="entry name" value="Chloramphenicol acetyltransferase-like domain"/>
    <property type="match status" value="1"/>
</dbReference>
<evidence type="ECO:0000256" key="1">
    <source>
        <dbReference type="ARBA" id="ARBA00001957"/>
    </source>
</evidence>
<evidence type="ECO:0000259" key="5">
    <source>
        <dbReference type="PROSITE" id="PS50075"/>
    </source>
</evidence>
<dbReference type="Gene3D" id="2.30.38.10">
    <property type="entry name" value="Luciferase, Domain 3"/>
    <property type="match status" value="1"/>
</dbReference>
<evidence type="ECO:0000313" key="6">
    <source>
        <dbReference type="EMBL" id="BAY81639.1"/>
    </source>
</evidence>
<dbReference type="InterPro" id="IPR010071">
    <property type="entry name" value="AA_adenyl_dom"/>
</dbReference>
<dbReference type="GO" id="GO:0043041">
    <property type="term" value="P:amino acid activation for nonribosomal peptide biosynthetic process"/>
    <property type="evidence" value="ECO:0007669"/>
    <property type="project" value="TreeGrafter"/>
</dbReference>
<dbReference type="PROSITE" id="PS00455">
    <property type="entry name" value="AMP_BINDING"/>
    <property type="match status" value="1"/>
</dbReference>
<dbReference type="FunFam" id="3.30.300.30:FF:000010">
    <property type="entry name" value="Enterobactin synthetase component F"/>
    <property type="match status" value="1"/>
</dbReference>
<dbReference type="FunFam" id="1.10.1200.10:FF:000005">
    <property type="entry name" value="Nonribosomal peptide synthetase 1"/>
    <property type="match status" value="1"/>
</dbReference>
<dbReference type="Gene3D" id="3.30.559.30">
    <property type="entry name" value="Nonribosomal peptide synthetase, condensation domain"/>
    <property type="match status" value="1"/>
</dbReference>
<dbReference type="GO" id="GO:0031177">
    <property type="term" value="F:phosphopantetheine binding"/>
    <property type="evidence" value="ECO:0007669"/>
    <property type="project" value="InterPro"/>
</dbReference>
<keyword evidence="4" id="KW-0597">Phosphoprotein</keyword>
<dbReference type="SUPFAM" id="SSF56801">
    <property type="entry name" value="Acetyl-CoA synthetase-like"/>
    <property type="match status" value="1"/>
</dbReference>
<feature type="domain" description="Carrier" evidence="5">
    <location>
        <begin position="1004"/>
        <end position="1079"/>
    </location>
</feature>
<dbReference type="Pfam" id="PF00501">
    <property type="entry name" value="AMP-binding"/>
    <property type="match status" value="1"/>
</dbReference>
<dbReference type="GO" id="GO:0044550">
    <property type="term" value="P:secondary metabolite biosynthetic process"/>
    <property type="evidence" value="ECO:0007669"/>
    <property type="project" value="UniProtKB-ARBA"/>
</dbReference>
<dbReference type="InterPro" id="IPR020845">
    <property type="entry name" value="AMP-binding_CS"/>
</dbReference>
<dbReference type="PROSITE" id="PS50075">
    <property type="entry name" value="CARRIER"/>
    <property type="match status" value="1"/>
</dbReference>
<dbReference type="CDD" id="cd19543">
    <property type="entry name" value="DCL_NRPS"/>
    <property type="match status" value="1"/>
</dbReference>
<dbReference type="Pfam" id="PF13193">
    <property type="entry name" value="AMP-binding_C"/>
    <property type="match status" value="1"/>
</dbReference>
<dbReference type="InterPro" id="IPR025110">
    <property type="entry name" value="AMP-bd_C"/>
</dbReference>
<dbReference type="InterPro" id="IPR020806">
    <property type="entry name" value="PKS_PP-bd"/>
</dbReference>
<proteinExistence type="inferred from homology"/>
<protein>
    <submittedName>
        <fullName evidence="6">Microcystin synthetase B</fullName>
    </submittedName>
</protein>
<dbReference type="PIRSF" id="PIRSF001617">
    <property type="entry name" value="Alpha-AR"/>
    <property type="match status" value="1"/>
</dbReference>
<sequence>MNKQKNIENIYPLSPMQQGILFHSLLAPDAGAYVPQVCITVDGLTDVIAFQKAWSEVFRRHSILRTAFRWEKRDQPFQVVYRVLNLPWQKQDWQEFSASQQQQKLEDFLEEDRKQGFDLKIAPLFRINLIQLTENRYQLIWTQHHLIIDGWSAGLVLKEVFQLYQVFHDGADLPDLLIYNNRPYADYIAWLGQQDLSAAEKYWKTKLKGFTTPNILQVKQSSSNSTKANWTQQEISLPASITNTLKNLAKNHQFTLNTLIQGAFAILLSRYCNQDDIVFGATSSGRPAILSGSESMVGLFINTLPVRVQIDPQASLISWLKKLQAQQVEALQYEYSPLLEIQNWSEIPRGATLFEHILVFENYPVDASLLKSQDGLKIEKVTSLEWTSFPLTMLVSAANELNFKIKYDSNIFDNDTIENFLIHFHILLENIANNPDYCLIELPLLTDAEQKLLTEWNSTQAEYPKQCIHELFAEQVERTPDKTAVIFEDEKLTYEELNIKANQVAYYLINIGVKTEVLVGISLERSVEMVIGMLAILKAGAAYVPLDPDYPLERLDFIKKETELKTLLTQEKIIEILSDTEQFPVSNPVNTTNLENSIYVIYTSGSTGKPKGVINTHRGLVNRLWWMQQTYQLTTDDRVLQKTPFSFDVSVWEFFWTLLFGATLIVAKPGGHKDSGYLVNLIREQQITTLHFVPSMLEAFLEEPELKYCTSIKRVICSGEALTVELQNRFFTHLDAQLHNLYGPTEAAIDVTAWGIGHEIATPSTPSIPIGTPIHNTQIYILDSHLRQVPIGVAGELYIGGDGLARGYLKRPDLTAERFIPNPFKKTSPPSPLLVKERGAAGFQTSLESPLFDKERGAVGGVRSSFKLYKTGDKARYLPDGNIEFLGRIDYQVKIRGFRIELGEIETVLSQHPEVKTAVVIAKYQSQNQNNNSRLVAYVVPIQSETDELKTSLRSFLEAKLPNYMIPSAFVMLESIPLTPNGKIDRRSLLAVDEMGVKLQSQVPPRNPTEETIATIWKEVLKLEQVGVYDNFFDLGGNSLLATRINSRLRQTFELDLPLRSIFEKPTIVAIAEYVQAIQITIQQQNPDTPSTGRKEIEL</sequence>
<name>A0A1Z4LKD4_9CYAN</name>
<dbReference type="NCBIfam" id="TIGR01733">
    <property type="entry name" value="AA-adenyl-dom"/>
    <property type="match status" value="1"/>
</dbReference>
<dbReference type="InterPro" id="IPR036736">
    <property type="entry name" value="ACP-like_sf"/>
</dbReference>
<dbReference type="FunFam" id="3.40.50.980:FF:000001">
    <property type="entry name" value="Non-ribosomal peptide synthetase"/>
    <property type="match status" value="1"/>
</dbReference>
<dbReference type="SMART" id="SM00823">
    <property type="entry name" value="PKS_PP"/>
    <property type="match status" value="1"/>
</dbReference>
<organism evidence="6 7">
    <name type="scientific">Calothrix parasitica NIES-267</name>
    <dbReference type="NCBI Taxonomy" id="1973488"/>
    <lineage>
        <taxon>Bacteria</taxon>
        <taxon>Bacillati</taxon>
        <taxon>Cyanobacteriota</taxon>
        <taxon>Cyanophyceae</taxon>
        <taxon>Nostocales</taxon>
        <taxon>Calotrichaceae</taxon>
        <taxon>Calothrix</taxon>
    </lineage>
</organism>
<dbReference type="Pfam" id="PF00550">
    <property type="entry name" value="PP-binding"/>
    <property type="match status" value="1"/>
</dbReference>
<dbReference type="Gene3D" id="3.40.50.980">
    <property type="match status" value="2"/>
</dbReference>
<reference evidence="6 7" key="1">
    <citation type="submission" date="2017-06" db="EMBL/GenBank/DDBJ databases">
        <title>Genome sequencing of cyanobaciteial culture collection at National Institute for Environmental Studies (NIES).</title>
        <authorList>
            <person name="Hirose Y."/>
            <person name="Shimura Y."/>
            <person name="Fujisawa T."/>
            <person name="Nakamura Y."/>
            <person name="Kawachi M."/>
        </authorList>
    </citation>
    <scope>NUCLEOTIDE SEQUENCE [LARGE SCALE GENOMIC DNA]</scope>
    <source>
        <strain evidence="6 7">NIES-267</strain>
    </source>
</reference>
<dbReference type="InterPro" id="IPR009081">
    <property type="entry name" value="PP-bd_ACP"/>
</dbReference>
<dbReference type="InterPro" id="IPR023213">
    <property type="entry name" value="CAT-like_dom_sf"/>
</dbReference>
<dbReference type="SUPFAM" id="SSF47336">
    <property type="entry name" value="ACP-like"/>
    <property type="match status" value="1"/>
</dbReference>
<dbReference type="InterPro" id="IPR045851">
    <property type="entry name" value="AMP-bd_C_sf"/>
</dbReference>
<dbReference type="GO" id="GO:0008610">
    <property type="term" value="P:lipid biosynthetic process"/>
    <property type="evidence" value="ECO:0007669"/>
    <property type="project" value="UniProtKB-ARBA"/>
</dbReference>
<keyword evidence="3" id="KW-0596">Phosphopantetheine</keyword>
<dbReference type="GO" id="GO:0003824">
    <property type="term" value="F:catalytic activity"/>
    <property type="evidence" value="ECO:0007669"/>
    <property type="project" value="InterPro"/>
</dbReference>
<comment type="cofactor">
    <cofactor evidence="1">
        <name>pantetheine 4'-phosphate</name>
        <dbReference type="ChEBI" id="CHEBI:47942"/>
    </cofactor>
</comment>
<dbReference type="Pfam" id="PF00668">
    <property type="entry name" value="Condensation"/>
    <property type="match status" value="1"/>
</dbReference>
<dbReference type="FunFam" id="3.40.50.980:FF:000002">
    <property type="entry name" value="Enterobactin synthetase component F"/>
    <property type="match status" value="1"/>
</dbReference>
<evidence type="ECO:0000313" key="7">
    <source>
        <dbReference type="Proteomes" id="UP000218418"/>
    </source>
</evidence>
<dbReference type="Gene3D" id="1.10.1200.10">
    <property type="entry name" value="ACP-like"/>
    <property type="match status" value="1"/>
</dbReference>
<dbReference type="FunFam" id="3.40.50.12780:FF:000012">
    <property type="entry name" value="Non-ribosomal peptide synthetase"/>
    <property type="match status" value="1"/>
</dbReference>
<dbReference type="InterPro" id="IPR001242">
    <property type="entry name" value="Condensation_dom"/>
</dbReference>
<evidence type="ECO:0000256" key="2">
    <source>
        <dbReference type="ARBA" id="ARBA00006432"/>
    </source>
</evidence>
<dbReference type="Gene3D" id="3.30.300.30">
    <property type="match status" value="1"/>
</dbReference>
<dbReference type="GO" id="GO:0005829">
    <property type="term" value="C:cytosol"/>
    <property type="evidence" value="ECO:0007669"/>
    <property type="project" value="TreeGrafter"/>
</dbReference>
<dbReference type="Proteomes" id="UP000218418">
    <property type="component" value="Chromosome"/>
</dbReference>
<gene>
    <name evidence="6" type="ORF">NIES267_11160</name>
</gene>
<dbReference type="InterPro" id="IPR000873">
    <property type="entry name" value="AMP-dep_synth/lig_dom"/>
</dbReference>
<keyword evidence="7" id="KW-1185">Reference proteome</keyword>
<dbReference type="SUPFAM" id="SSF52777">
    <property type="entry name" value="CoA-dependent acyltransferases"/>
    <property type="match status" value="2"/>
</dbReference>
<evidence type="ECO:0000256" key="4">
    <source>
        <dbReference type="ARBA" id="ARBA00022553"/>
    </source>
</evidence>
<dbReference type="OrthoDB" id="9765680at2"/>
<dbReference type="PANTHER" id="PTHR45527:SF1">
    <property type="entry name" value="FATTY ACID SYNTHASE"/>
    <property type="match status" value="1"/>
</dbReference>